<dbReference type="GO" id="GO:0000324">
    <property type="term" value="C:fungal-type vacuole"/>
    <property type="evidence" value="ECO:0007669"/>
    <property type="project" value="TreeGrafter"/>
</dbReference>
<dbReference type="InterPro" id="IPR013320">
    <property type="entry name" value="ConA-like_dom_sf"/>
</dbReference>
<dbReference type="SMART" id="SM00640">
    <property type="entry name" value="Glyco_32"/>
    <property type="match status" value="1"/>
</dbReference>
<dbReference type="Gene3D" id="2.60.120.560">
    <property type="entry name" value="Exo-inulinase, domain 1"/>
    <property type="match status" value="1"/>
</dbReference>
<evidence type="ECO:0000256" key="6">
    <source>
        <dbReference type="SAM" id="SignalP"/>
    </source>
</evidence>
<dbReference type="CDD" id="cd18622">
    <property type="entry name" value="GH32_Inu-like"/>
    <property type="match status" value="1"/>
</dbReference>
<dbReference type="OrthoDB" id="202537at2759"/>
<evidence type="ECO:0000313" key="12">
    <source>
        <dbReference type="Proteomes" id="UP000658997"/>
    </source>
</evidence>
<evidence type="ECO:0000259" key="8">
    <source>
        <dbReference type="Pfam" id="PF08244"/>
    </source>
</evidence>
<reference evidence="10" key="3">
    <citation type="submission" date="2018-08" db="EMBL/GenBank/DDBJ databases">
        <authorList>
            <person name="Guldener U."/>
        </authorList>
    </citation>
    <scope>NUCLEOTIDE SEQUENCE</scope>
    <source>
        <strain evidence="10">UB2</strain>
    </source>
</reference>
<dbReference type="PANTHER" id="PTHR42800">
    <property type="entry name" value="EXOINULINASE INUD (AFU_ORTHOLOGUE AFUA_5G00480)"/>
    <property type="match status" value="1"/>
</dbReference>
<dbReference type="EMBL" id="LT558120">
    <property type="protein sequence ID" value="SAM81325.1"/>
    <property type="molecule type" value="Genomic_DNA"/>
</dbReference>
<dbReference type="AlphaFoldDB" id="A0A1K0H259"/>
<reference evidence="9" key="2">
    <citation type="submission" date="2016-04" db="EMBL/GenBank/DDBJ databases">
        <authorList>
            <person name="Evans L.H."/>
            <person name="Alamgir A."/>
            <person name="Owens N."/>
            <person name="Weber N.D."/>
            <person name="Virtaneva K."/>
            <person name="Barbian K."/>
            <person name="Babar A."/>
            <person name="Rosenke K."/>
        </authorList>
    </citation>
    <scope>NUCLEOTIDE SEQUENCE</scope>
    <source>
        <strain evidence="9">UB2112</strain>
    </source>
</reference>
<dbReference type="FunFam" id="2.60.120.560:FF:000010">
    <property type="entry name" value="Glycoside hydrolase family 32 protein"/>
    <property type="match status" value="1"/>
</dbReference>
<evidence type="ECO:0000313" key="10">
    <source>
        <dbReference type="EMBL" id="SYW80608.1"/>
    </source>
</evidence>
<evidence type="ECO:0000256" key="3">
    <source>
        <dbReference type="ARBA" id="ARBA00023295"/>
    </source>
</evidence>
<dbReference type="Pfam" id="PF08244">
    <property type="entry name" value="Glyco_hydro_32C"/>
    <property type="match status" value="1"/>
</dbReference>
<dbReference type="Proteomes" id="UP000658997">
    <property type="component" value="Unassembled WGS sequence"/>
</dbReference>
<reference evidence="11" key="1">
    <citation type="submission" date="2016-04" db="EMBL/GenBank/DDBJ databases">
        <authorList>
            <person name="Guldener U."/>
            <person name="Guldener U."/>
        </authorList>
    </citation>
    <scope>NUCLEOTIDE SEQUENCE [LARGE SCALE GENOMIC DNA]</scope>
    <source>
        <strain evidence="11">UB2112</strain>
    </source>
</reference>
<dbReference type="PROSITE" id="PS00609">
    <property type="entry name" value="GLYCOSYL_HYDROL_F32"/>
    <property type="match status" value="1"/>
</dbReference>
<dbReference type="InterPro" id="IPR013148">
    <property type="entry name" value="Glyco_hydro_32_N"/>
</dbReference>
<evidence type="ECO:0000256" key="1">
    <source>
        <dbReference type="ARBA" id="ARBA00009902"/>
    </source>
</evidence>
<feature type="signal peptide" evidence="6">
    <location>
        <begin position="1"/>
        <end position="20"/>
    </location>
</feature>
<evidence type="ECO:0000313" key="11">
    <source>
        <dbReference type="Proteomes" id="UP000179920"/>
    </source>
</evidence>
<dbReference type="FunFam" id="2.115.10.20:FF:000002">
    <property type="entry name" value="Invertase 2"/>
    <property type="match status" value="1"/>
</dbReference>
<feature type="region of interest" description="Disordered" evidence="5">
    <location>
        <begin position="43"/>
        <end position="71"/>
    </location>
</feature>
<feature type="compositionally biased region" description="Polar residues" evidence="5">
    <location>
        <begin position="48"/>
        <end position="66"/>
    </location>
</feature>
<dbReference type="InterPro" id="IPR001362">
    <property type="entry name" value="Glyco_hydro_32"/>
</dbReference>
<keyword evidence="2 4" id="KW-0378">Hydrolase</keyword>
<dbReference type="Gene3D" id="2.115.10.20">
    <property type="entry name" value="Glycosyl hydrolase domain, family 43"/>
    <property type="match status" value="1"/>
</dbReference>
<feature type="domain" description="Glycosyl hydrolase family 32 C-terminal" evidence="8">
    <location>
        <begin position="427"/>
        <end position="579"/>
    </location>
</feature>
<dbReference type="InterPro" id="IPR013189">
    <property type="entry name" value="Glyco_hydro_32_C"/>
</dbReference>
<keyword evidence="3 4" id="KW-0326">Glycosidase</keyword>
<dbReference type="SUPFAM" id="SSF75005">
    <property type="entry name" value="Arabinanase/levansucrase/invertase"/>
    <property type="match status" value="1"/>
</dbReference>
<dbReference type="EMBL" id="ULHB01000079">
    <property type="protein sequence ID" value="SYW80608.1"/>
    <property type="molecule type" value="Genomic_DNA"/>
</dbReference>
<dbReference type="InterPro" id="IPR018053">
    <property type="entry name" value="Glyco_hydro_32_AS"/>
</dbReference>
<keyword evidence="6" id="KW-0732">Signal</keyword>
<protein>
    <submittedName>
        <fullName evidence="10">Probable SUC2 - invertase (Sucrose hydrolyzing enzyme)</fullName>
    </submittedName>
    <submittedName>
        <fullName evidence="9">Probable SUC2-invertase (Sucrose hydrolyzing enzyme)</fullName>
    </submittedName>
</protein>
<evidence type="ECO:0000313" key="9">
    <source>
        <dbReference type="EMBL" id="SAM81325.1"/>
    </source>
</evidence>
<keyword evidence="12" id="KW-1185">Reference proteome</keyword>
<dbReference type="SUPFAM" id="SSF49899">
    <property type="entry name" value="Concanavalin A-like lectins/glucanases"/>
    <property type="match status" value="1"/>
</dbReference>
<feature type="chain" id="PRO_5038218822" evidence="6">
    <location>
        <begin position="21"/>
        <end position="607"/>
    </location>
</feature>
<dbReference type="Proteomes" id="UP000179920">
    <property type="component" value="Chromosome IV"/>
</dbReference>
<dbReference type="GO" id="GO:0005987">
    <property type="term" value="P:sucrose catabolic process"/>
    <property type="evidence" value="ECO:0007669"/>
    <property type="project" value="TreeGrafter"/>
</dbReference>
<feature type="domain" description="Glycosyl hydrolase family 32 N-terminal" evidence="7">
    <location>
        <begin position="84"/>
        <end position="383"/>
    </location>
</feature>
<name>A0A1K0H259_9BASI</name>
<evidence type="ECO:0000256" key="4">
    <source>
        <dbReference type="RuleBase" id="RU362110"/>
    </source>
</evidence>
<evidence type="ECO:0000256" key="2">
    <source>
        <dbReference type="ARBA" id="ARBA00022801"/>
    </source>
</evidence>
<comment type="similarity">
    <text evidence="1 4">Belongs to the glycosyl hydrolase 32 family.</text>
</comment>
<accession>A0A1K0H259</accession>
<dbReference type="Pfam" id="PF00251">
    <property type="entry name" value="Glyco_hydro_32N"/>
    <property type="match status" value="1"/>
</dbReference>
<sequence length="607" mass="67173">MKSSFVSAILASLAIVKASAAPSPADPFDFGIKAKLVYPRTNDGGDQYDSSSSNANGKRLSSNGSSVAGYRPPVYTEPIRPQIHFSPTVNFMNDPNGLVYSNGTWHLFYQYNPTQNVAGNQHWGHAISDDLYHWKNLPIAIAPEKEGEGIFSGNAVIDFENTTGFFNESTPKDLRIVAMYTLNTPTSQTQHLAYSSDGVTFTKYPDAVISRDQTQFRDPKVFWDEKSSRWIVALALSQEFGIVFYASPDMKNWTEVSRFQSYGTLGYQYECPDLFQVPVEGGPDDGKMMYVLAISINPGAPQGGSFVQYWVGDWDGTKFTPRDNAVRSMDFSKDFYAFSSWSNSPGNKAYAVAWASNWEYAQVVPTSPFRSIQSLPRELTLKYYRTTPQFGDLILNNRPANLSVIPSQKLYSHKDHHNSGNKTVQLKGNGAFDVQATFKLPANTNITYNTIASFEFFSAGGKQSVKTGIQMGEPAFAFIDRRNAGPLFAASNPFFTDKTSGIIRYGANYAGSSNTGGDQEQYILGPLPPSAYIDAKGKDQYITLQAVVDRSVIEVFVNDGELAGTSVFFFENDQIPSKLKVSIGDNKLQVVDLEVKALNSIWRDSKK</sequence>
<organism evidence="9 11">
    <name type="scientific">Ustilago bromivora</name>
    <dbReference type="NCBI Taxonomy" id="307758"/>
    <lineage>
        <taxon>Eukaryota</taxon>
        <taxon>Fungi</taxon>
        <taxon>Dikarya</taxon>
        <taxon>Basidiomycota</taxon>
        <taxon>Ustilaginomycotina</taxon>
        <taxon>Ustilaginomycetes</taxon>
        <taxon>Ustilaginales</taxon>
        <taxon>Ustilaginaceae</taxon>
        <taxon>Ustilago</taxon>
    </lineage>
</organism>
<dbReference type="InterPro" id="IPR023296">
    <property type="entry name" value="Glyco_hydro_beta-prop_sf"/>
</dbReference>
<gene>
    <name evidence="10" type="ORF">UBRO2_03876</name>
    <name evidence="9" type="ORF">UBRO_02888</name>
</gene>
<dbReference type="GO" id="GO:0004575">
    <property type="term" value="F:sucrose alpha-glucosidase activity"/>
    <property type="evidence" value="ECO:0007669"/>
    <property type="project" value="TreeGrafter"/>
</dbReference>
<dbReference type="PANTHER" id="PTHR42800:SF2">
    <property type="entry name" value="INVERTASE-RELATED"/>
    <property type="match status" value="1"/>
</dbReference>
<evidence type="ECO:0000259" key="7">
    <source>
        <dbReference type="Pfam" id="PF00251"/>
    </source>
</evidence>
<evidence type="ECO:0000256" key="5">
    <source>
        <dbReference type="SAM" id="MobiDB-lite"/>
    </source>
</evidence>
<proteinExistence type="inferred from homology"/>